<evidence type="ECO:0000256" key="4">
    <source>
        <dbReference type="ARBA" id="ARBA00010457"/>
    </source>
</evidence>
<feature type="domain" description="Superoxide dismutase copper/zinc binding" evidence="18">
    <location>
        <begin position="42"/>
        <end position="155"/>
    </location>
</feature>
<dbReference type="Proteomes" id="UP000837801">
    <property type="component" value="Unassembled WGS sequence"/>
</dbReference>
<keyword evidence="11" id="KW-0560">Oxidoreductase</keyword>
<keyword evidence="20" id="KW-1185">Reference proteome</keyword>
<organism evidence="19 20">
    <name type="scientific">[Candida] railenensis</name>
    <dbReference type="NCBI Taxonomy" id="45579"/>
    <lineage>
        <taxon>Eukaryota</taxon>
        <taxon>Fungi</taxon>
        <taxon>Dikarya</taxon>
        <taxon>Ascomycota</taxon>
        <taxon>Saccharomycotina</taxon>
        <taxon>Pichiomycetes</taxon>
        <taxon>Debaryomycetaceae</taxon>
        <taxon>Kurtzmaniella</taxon>
    </lineage>
</organism>
<feature type="signal peptide" evidence="17">
    <location>
        <begin position="1"/>
        <end position="19"/>
    </location>
</feature>
<dbReference type="EMBL" id="CAKXYY010000003">
    <property type="protein sequence ID" value="CAH2351251.1"/>
    <property type="molecule type" value="Genomic_DNA"/>
</dbReference>
<dbReference type="GO" id="GO:0005576">
    <property type="term" value="C:extracellular region"/>
    <property type="evidence" value="ECO:0007669"/>
    <property type="project" value="UniProtKB-ARBA"/>
</dbReference>
<accession>A0A9P0QM57</accession>
<evidence type="ECO:0000256" key="12">
    <source>
        <dbReference type="ARBA" id="ARBA00023008"/>
    </source>
</evidence>
<keyword evidence="10" id="KW-0049">Antioxidant</keyword>
<dbReference type="FunFam" id="2.60.40.200:FF:000007">
    <property type="entry name" value="Cell surface Cu-only superoxide dismutase 5"/>
    <property type="match status" value="1"/>
</dbReference>
<reference evidence="19" key="1">
    <citation type="submission" date="2022-03" db="EMBL/GenBank/DDBJ databases">
        <authorList>
            <person name="Legras J.-L."/>
            <person name="Devillers H."/>
            <person name="Grondin C."/>
        </authorList>
    </citation>
    <scope>NUCLEOTIDE SEQUENCE</scope>
    <source>
        <strain evidence="19">CLIB 1423</strain>
    </source>
</reference>
<feature type="chain" id="PRO_5040192464" description="superoxide dismutase" evidence="17">
    <location>
        <begin position="20"/>
        <end position="223"/>
    </location>
</feature>
<dbReference type="OrthoDB" id="159229at2759"/>
<name>A0A9P0QM57_9ASCO</name>
<evidence type="ECO:0000256" key="10">
    <source>
        <dbReference type="ARBA" id="ARBA00022862"/>
    </source>
</evidence>
<keyword evidence="17" id="KW-0732">Signal</keyword>
<comment type="catalytic activity">
    <reaction evidence="15">
        <text>2 superoxide + 2 H(+) = H2O2 + O2</text>
        <dbReference type="Rhea" id="RHEA:20696"/>
        <dbReference type="ChEBI" id="CHEBI:15378"/>
        <dbReference type="ChEBI" id="CHEBI:15379"/>
        <dbReference type="ChEBI" id="CHEBI:16240"/>
        <dbReference type="ChEBI" id="CHEBI:18421"/>
        <dbReference type="EC" id="1.15.1.1"/>
    </reaction>
</comment>
<evidence type="ECO:0000256" key="2">
    <source>
        <dbReference type="ARBA" id="ARBA00004191"/>
    </source>
</evidence>
<comment type="subcellular location">
    <subcellularLocation>
        <location evidence="3">Membrane</location>
        <topology evidence="3">Lipid-anchor</topology>
        <topology evidence="3">GPI-anchor</topology>
    </subcellularLocation>
    <subcellularLocation>
        <location evidence="2">Secreted</location>
        <location evidence="2">Cell wall</location>
    </subcellularLocation>
</comment>
<evidence type="ECO:0000313" key="19">
    <source>
        <dbReference type="EMBL" id="CAH2351251.1"/>
    </source>
</evidence>
<comment type="similarity">
    <text evidence="4">Belongs to the Cu-Zn superoxide dismutase family.</text>
</comment>
<evidence type="ECO:0000256" key="9">
    <source>
        <dbReference type="ARBA" id="ARBA00022723"/>
    </source>
</evidence>
<keyword evidence="7" id="KW-0964">Secreted</keyword>
<feature type="region of interest" description="Disordered" evidence="16">
    <location>
        <begin position="170"/>
        <end position="203"/>
    </location>
</feature>
<protein>
    <recommendedName>
        <fullName evidence="5">superoxide dismutase</fullName>
        <ecNumber evidence="5">1.15.1.1</ecNumber>
    </recommendedName>
</protein>
<feature type="compositionally biased region" description="Low complexity" evidence="16">
    <location>
        <begin position="171"/>
        <end position="202"/>
    </location>
</feature>
<evidence type="ECO:0000256" key="15">
    <source>
        <dbReference type="ARBA" id="ARBA00049204"/>
    </source>
</evidence>
<evidence type="ECO:0000256" key="1">
    <source>
        <dbReference type="ARBA" id="ARBA00001935"/>
    </source>
</evidence>
<keyword evidence="13" id="KW-0843">Virulence</keyword>
<evidence type="ECO:0000313" key="20">
    <source>
        <dbReference type="Proteomes" id="UP000837801"/>
    </source>
</evidence>
<evidence type="ECO:0000256" key="16">
    <source>
        <dbReference type="SAM" id="MobiDB-lite"/>
    </source>
</evidence>
<keyword evidence="8" id="KW-0325">Glycoprotein</keyword>
<proteinExistence type="inferred from homology"/>
<comment type="caution">
    <text evidence="19">The sequence shown here is derived from an EMBL/GenBank/DDBJ whole genome shotgun (WGS) entry which is preliminary data.</text>
</comment>
<evidence type="ECO:0000256" key="13">
    <source>
        <dbReference type="ARBA" id="ARBA00023026"/>
    </source>
</evidence>
<keyword evidence="6" id="KW-0134">Cell wall</keyword>
<dbReference type="GO" id="GO:0098552">
    <property type="term" value="C:side of membrane"/>
    <property type="evidence" value="ECO:0007669"/>
    <property type="project" value="UniProtKB-KW"/>
</dbReference>
<evidence type="ECO:0000256" key="11">
    <source>
        <dbReference type="ARBA" id="ARBA00023002"/>
    </source>
</evidence>
<dbReference type="EC" id="1.15.1.1" evidence="5"/>
<dbReference type="InterPro" id="IPR053257">
    <property type="entry name" value="Cu-only_SOD"/>
</dbReference>
<keyword evidence="9" id="KW-0479">Metal-binding</keyword>
<keyword evidence="8" id="KW-0472">Membrane</keyword>
<dbReference type="AlphaFoldDB" id="A0A9P0QM57"/>
<dbReference type="Gene3D" id="2.60.40.200">
    <property type="entry name" value="Superoxide dismutase, copper/zinc binding domain"/>
    <property type="match status" value="1"/>
</dbReference>
<dbReference type="Pfam" id="PF00080">
    <property type="entry name" value="Sod_Cu"/>
    <property type="match status" value="1"/>
</dbReference>
<evidence type="ECO:0000256" key="8">
    <source>
        <dbReference type="ARBA" id="ARBA00022622"/>
    </source>
</evidence>
<evidence type="ECO:0000256" key="3">
    <source>
        <dbReference type="ARBA" id="ARBA00004589"/>
    </source>
</evidence>
<gene>
    <name evidence="19" type="ORF">CLIB1423_03S02058</name>
</gene>
<evidence type="ECO:0000256" key="5">
    <source>
        <dbReference type="ARBA" id="ARBA00012682"/>
    </source>
</evidence>
<dbReference type="InterPro" id="IPR001424">
    <property type="entry name" value="SOD_Cu_Zn_dom"/>
</dbReference>
<keyword evidence="14" id="KW-0449">Lipoprotein</keyword>
<dbReference type="InterPro" id="IPR036423">
    <property type="entry name" value="SOD-like_Cu/Zn_dom_sf"/>
</dbReference>
<evidence type="ECO:0000256" key="17">
    <source>
        <dbReference type="SAM" id="SignalP"/>
    </source>
</evidence>
<dbReference type="SUPFAM" id="SSF49329">
    <property type="entry name" value="Cu,Zn superoxide dismutase-like"/>
    <property type="match status" value="1"/>
</dbReference>
<dbReference type="PANTHER" id="PTHR20910:SF1">
    <property type="entry name" value="SUPEROXIDE DISMUTASE COPPER_ZINC BINDING DOMAIN-CONTAINING PROTEIN"/>
    <property type="match status" value="1"/>
</dbReference>
<comment type="cofactor">
    <cofactor evidence="1">
        <name>Cu cation</name>
        <dbReference type="ChEBI" id="CHEBI:23378"/>
    </cofactor>
</comment>
<evidence type="ECO:0000256" key="14">
    <source>
        <dbReference type="ARBA" id="ARBA00023288"/>
    </source>
</evidence>
<keyword evidence="12" id="KW-0186">Copper</keyword>
<evidence type="ECO:0000259" key="18">
    <source>
        <dbReference type="Pfam" id="PF00080"/>
    </source>
</evidence>
<keyword evidence="8" id="KW-0336">GPI-anchor</keyword>
<evidence type="ECO:0000256" key="6">
    <source>
        <dbReference type="ARBA" id="ARBA00022512"/>
    </source>
</evidence>
<sequence>MLFLSEVSVFLASLSLVVAGTAPYATDSPAGAKYVATFSKTVTGSVEFATVSNSSVGVTVDIEGLPSSGGPFLYHVHQYPVPSNGSCLATGGHLDPYHGVATSSDPAALEVGDLSGKHGSINGTSIDTFYVDNYLSLNKDDPAYVGNLSVVIHYANTTRLACANIELVEDSSSSSSSGNSTSNSTGSTTENGSTSGSTVSTGGASGNPLPYMSAFVVGLLALL</sequence>
<dbReference type="GO" id="GO:0046872">
    <property type="term" value="F:metal ion binding"/>
    <property type="evidence" value="ECO:0007669"/>
    <property type="project" value="UniProtKB-KW"/>
</dbReference>
<dbReference type="PANTHER" id="PTHR20910">
    <property type="entry name" value="AGAP001623-PA"/>
    <property type="match status" value="1"/>
</dbReference>
<dbReference type="GO" id="GO:0004784">
    <property type="term" value="F:superoxide dismutase activity"/>
    <property type="evidence" value="ECO:0007669"/>
    <property type="project" value="UniProtKB-EC"/>
</dbReference>
<evidence type="ECO:0000256" key="7">
    <source>
        <dbReference type="ARBA" id="ARBA00022525"/>
    </source>
</evidence>